<proteinExistence type="predicted"/>
<evidence type="ECO:0000313" key="2">
    <source>
        <dbReference type="Proteomes" id="UP001177003"/>
    </source>
</evidence>
<reference evidence="1" key="1">
    <citation type="submission" date="2023-04" db="EMBL/GenBank/DDBJ databases">
        <authorList>
            <person name="Vijverberg K."/>
            <person name="Xiong W."/>
            <person name="Schranz E."/>
        </authorList>
    </citation>
    <scope>NUCLEOTIDE SEQUENCE</scope>
</reference>
<protein>
    <submittedName>
        <fullName evidence="1">Uncharacterized protein</fullName>
    </submittedName>
</protein>
<dbReference type="Proteomes" id="UP001177003">
    <property type="component" value="Chromosome 0"/>
</dbReference>
<evidence type="ECO:0000313" key="1">
    <source>
        <dbReference type="EMBL" id="CAI9262299.1"/>
    </source>
</evidence>
<dbReference type="EMBL" id="OX465086">
    <property type="protein sequence ID" value="CAI9262299.1"/>
    <property type="molecule type" value="Genomic_DNA"/>
</dbReference>
<dbReference type="AlphaFoldDB" id="A0AA35V5H5"/>
<organism evidence="1 2">
    <name type="scientific">Lactuca saligna</name>
    <name type="common">Willowleaf lettuce</name>
    <dbReference type="NCBI Taxonomy" id="75948"/>
    <lineage>
        <taxon>Eukaryota</taxon>
        <taxon>Viridiplantae</taxon>
        <taxon>Streptophyta</taxon>
        <taxon>Embryophyta</taxon>
        <taxon>Tracheophyta</taxon>
        <taxon>Spermatophyta</taxon>
        <taxon>Magnoliopsida</taxon>
        <taxon>eudicotyledons</taxon>
        <taxon>Gunneridae</taxon>
        <taxon>Pentapetalae</taxon>
        <taxon>asterids</taxon>
        <taxon>campanulids</taxon>
        <taxon>Asterales</taxon>
        <taxon>Asteraceae</taxon>
        <taxon>Cichorioideae</taxon>
        <taxon>Cichorieae</taxon>
        <taxon>Lactucinae</taxon>
        <taxon>Lactuca</taxon>
    </lineage>
</organism>
<keyword evidence="2" id="KW-1185">Reference proteome</keyword>
<sequence length="143" mass="16494">MTVQLGSTLVVRQSHILAIRFGEMVVLLTVVLRDSVTCREDNVTTLQIVNTTFRYIVFSYAPDDSLILGLHFSCPEDVVRSTPNRNRFNCSGEEDDSFFDNQRTTVVECCERVIEVRVSSTAYDQFNRSEMMPLEKLFWMGFF</sequence>
<gene>
    <name evidence="1" type="ORF">LSALG_LOCUS3042</name>
</gene>
<name>A0AA35V5H5_LACSI</name>
<accession>A0AA35V5H5</accession>